<dbReference type="Gene3D" id="1.25.40.10">
    <property type="entry name" value="Tetratricopeptide repeat domain"/>
    <property type="match status" value="1"/>
</dbReference>
<evidence type="ECO:0000256" key="1">
    <source>
        <dbReference type="ARBA" id="ARBA00022803"/>
    </source>
</evidence>
<protein>
    <submittedName>
        <fullName evidence="2">Uncharacterized protein</fullName>
    </submittedName>
</protein>
<dbReference type="PANTHER" id="PTHR46423">
    <property type="entry name" value="RNA POLYMERASE II-ASSOCIATED PROTEIN 3"/>
    <property type="match status" value="1"/>
</dbReference>
<dbReference type="STRING" id="39966.A0A369K5Y1"/>
<keyword evidence="1" id="KW-0802">TPR repeat</keyword>
<dbReference type="GO" id="GO:0101031">
    <property type="term" value="C:protein folding chaperone complex"/>
    <property type="evidence" value="ECO:0007669"/>
    <property type="project" value="TreeGrafter"/>
</dbReference>
<dbReference type="InterPro" id="IPR011990">
    <property type="entry name" value="TPR-like_helical_dom_sf"/>
</dbReference>
<accession>A0A369K5Y1</accession>
<dbReference type="SMART" id="SM00028">
    <property type="entry name" value="TPR"/>
    <property type="match status" value="3"/>
</dbReference>
<dbReference type="AlphaFoldDB" id="A0A369K5Y1"/>
<evidence type="ECO:0000313" key="2">
    <source>
        <dbReference type="EMBL" id="RDB27263.1"/>
    </source>
</evidence>
<dbReference type="InterPro" id="IPR051966">
    <property type="entry name" value="RPAP3"/>
</dbReference>
<comment type="caution">
    <text evidence="2">The sequence shown here is derived from an EMBL/GenBank/DDBJ whole genome shotgun (WGS) entry which is preliminary data.</text>
</comment>
<dbReference type="OrthoDB" id="420195at2759"/>
<evidence type="ECO:0000313" key="3">
    <source>
        <dbReference type="Proteomes" id="UP000076154"/>
    </source>
</evidence>
<organism evidence="2 3">
    <name type="scientific">Hypsizygus marmoreus</name>
    <name type="common">White beech mushroom</name>
    <name type="synonym">Agaricus marmoreus</name>
    <dbReference type="NCBI Taxonomy" id="39966"/>
    <lineage>
        <taxon>Eukaryota</taxon>
        <taxon>Fungi</taxon>
        <taxon>Dikarya</taxon>
        <taxon>Basidiomycota</taxon>
        <taxon>Agaricomycotina</taxon>
        <taxon>Agaricomycetes</taxon>
        <taxon>Agaricomycetidae</taxon>
        <taxon>Agaricales</taxon>
        <taxon>Tricholomatineae</taxon>
        <taxon>Lyophyllaceae</taxon>
        <taxon>Hypsizygus</taxon>
    </lineage>
</organism>
<reference evidence="2" key="1">
    <citation type="submission" date="2018-04" db="EMBL/GenBank/DDBJ databases">
        <title>Whole genome sequencing of Hypsizygus marmoreus.</title>
        <authorList>
            <person name="Choi I.-G."/>
            <person name="Min B."/>
            <person name="Kim J.-G."/>
            <person name="Kim S."/>
            <person name="Oh Y.-L."/>
            <person name="Kong W.-S."/>
            <person name="Park H."/>
            <person name="Jeong J."/>
            <person name="Song E.-S."/>
        </authorList>
    </citation>
    <scope>NUCLEOTIDE SEQUENCE [LARGE SCALE GENOMIC DNA]</scope>
    <source>
        <strain evidence="2">51987-8</strain>
    </source>
</reference>
<dbReference type="PANTHER" id="PTHR46423:SF1">
    <property type="entry name" value="RNA POLYMERASE II-ASSOCIATED PROTEIN 3"/>
    <property type="match status" value="1"/>
</dbReference>
<proteinExistence type="predicted"/>
<dbReference type="SUPFAM" id="SSF48452">
    <property type="entry name" value="TPR-like"/>
    <property type="match status" value="1"/>
</dbReference>
<gene>
    <name evidence="2" type="ORF">Hypma_004352</name>
</gene>
<dbReference type="InParanoid" id="A0A369K5Y1"/>
<sequence>MDPQTAERNAQELKAQAQTFFKAEKYNRAANVYTEIIEQYGNTALADTIRIVRCNRAQCYVKLKKFDLAAEDCNAVLENPSQSTRDITLKAYLRLACSRRGLGQLSEALEALNTFRTLSGSTPEERDLRKDINSKMHPQPPSNPANLSVRPLRYNVQIGSHPAIIIIDEIPAVLCTSNPPEVRSKMFLANLVRRHDGDLMRRQAWTCWNCPRMATCMTHTPCAYFHLPEPMVVDYVQPVCINQGRCDMEARQFMAQEMARVTAAFPK</sequence>
<dbReference type="InterPro" id="IPR019734">
    <property type="entry name" value="TPR_rpt"/>
</dbReference>
<name>A0A369K5Y1_HYPMA</name>
<keyword evidence="3" id="KW-1185">Reference proteome</keyword>
<dbReference type="EMBL" id="LUEZ02000017">
    <property type="protein sequence ID" value="RDB27263.1"/>
    <property type="molecule type" value="Genomic_DNA"/>
</dbReference>
<dbReference type="Pfam" id="PF13174">
    <property type="entry name" value="TPR_6"/>
    <property type="match status" value="1"/>
</dbReference>
<dbReference type="Proteomes" id="UP000076154">
    <property type="component" value="Unassembled WGS sequence"/>
</dbReference>